<reference evidence="3" key="1">
    <citation type="submission" date="2013-06" db="EMBL/GenBank/DDBJ databases">
        <title>Complete Genome Sequence of Hyperthermophilic Palaeococcus pacificus DY20341T, Isolated from a Deep-Sea Hydrothermal Sediments.</title>
        <authorList>
            <person name="Zeng X."/>
            <person name="Shao Z."/>
        </authorList>
    </citation>
    <scope>NUCLEOTIDE SEQUENCE [LARGE SCALE GENOMIC DNA]</scope>
    <source>
        <strain evidence="3">DY20341</strain>
    </source>
</reference>
<evidence type="ECO:0000313" key="2">
    <source>
        <dbReference type="EMBL" id="AIF69619.1"/>
    </source>
</evidence>
<evidence type="ECO:0000256" key="1">
    <source>
        <dbReference type="SAM" id="Coils"/>
    </source>
</evidence>
<feature type="coiled-coil region" evidence="1">
    <location>
        <begin position="105"/>
        <end position="139"/>
    </location>
</feature>
<dbReference type="Gene3D" id="6.10.250.2410">
    <property type="match status" value="1"/>
</dbReference>
<dbReference type="GeneID" id="24842340"/>
<dbReference type="PANTHER" id="PTHR33969:SF2">
    <property type="entry name" value="SEGREGATION AND CONDENSATION PROTEIN A"/>
    <property type="match status" value="1"/>
</dbReference>
<dbReference type="Gene3D" id="1.10.10.580">
    <property type="entry name" value="Structural maintenance of chromosome 1. Chain E"/>
    <property type="match status" value="1"/>
</dbReference>
<organism evidence="2 3">
    <name type="scientific">Palaeococcus pacificus DY20341</name>
    <dbReference type="NCBI Taxonomy" id="1343739"/>
    <lineage>
        <taxon>Archaea</taxon>
        <taxon>Methanobacteriati</taxon>
        <taxon>Methanobacteriota</taxon>
        <taxon>Thermococci</taxon>
        <taxon>Thermococcales</taxon>
        <taxon>Thermococcaceae</taxon>
        <taxon>Palaeococcus</taxon>
    </lineage>
</organism>
<accession>A0A075LTH6</accession>
<dbReference type="PANTHER" id="PTHR33969">
    <property type="entry name" value="SEGREGATION AND CONDENSATION PROTEIN A"/>
    <property type="match status" value="1"/>
</dbReference>
<reference evidence="2 3" key="2">
    <citation type="journal article" date="2015" name="Genome Announc.">
        <title>Complete Genome Sequence of Hyperthermophilic Piezophilic Archaeon Palaeococcus pacificus DY20341T, Isolated from Deep-Sea Hydrothermal Sediments.</title>
        <authorList>
            <person name="Zeng X."/>
            <person name="Jebbar M."/>
            <person name="Shao Z."/>
        </authorList>
    </citation>
    <scope>NUCLEOTIDE SEQUENCE [LARGE SCALE GENOMIC DNA]</scope>
    <source>
        <strain evidence="2 3">DY20341</strain>
    </source>
</reference>
<dbReference type="KEGG" id="ppac:PAP_06095"/>
<gene>
    <name evidence="2" type="ORF">PAP_06095</name>
</gene>
<dbReference type="eggNOG" id="arCOG02610">
    <property type="taxonomic scope" value="Archaea"/>
</dbReference>
<dbReference type="AlphaFoldDB" id="A0A075LTH6"/>
<sequence length="223" mass="26421">MEHRMEEEITPVDILLQLVMMGKVDPWNIDIADLTEKYIERLREMKDLDLRVSARAILAASILLRMKTEALLYGDEKDEDKEEAKERIHVEVDPIVPPIRRVERHYTLEDLIDALMDALEEAERKKPRKRKKVKIEEEIFVVDDFRVDIEKHVNRLYEIVKEAYEETKDKISFWDLVFDPRPKIVARTFLYILFLANMGKVEIIQEEPFGEIYILPIEALKGN</sequence>
<proteinExistence type="predicted"/>
<dbReference type="HOGENOM" id="CLU_070251_1_1_2"/>
<dbReference type="RefSeq" id="WP_048165157.1">
    <property type="nucleotide sequence ID" value="NZ_CP006019.1"/>
</dbReference>
<dbReference type="Proteomes" id="UP000027981">
    <property type="component" value="Chromosome"/>
</dbReference>
<dbReference type="OrthoDB" id="53244at2157"/>
<dbReference type="InterPro" id="IPR003768">
    <property type="entry name" value="ScpA"/>
</dbReference>
<protein>
    <submittedName>
        <fullName evidence="2">Chromosome segregation protein ScpA</fullName>
    </submittedName>
</protein>
<dbReference type="EMBL" id="CP006019">
    <property type="protein sequence ID" value="AIF69619.1"/>
    <property type="molecule type" value="Genomic_DNA"/>
</dbReference>
<dbReference type="STRING" id="1343739.PAP_06095"/>
<evidence type="ECO:0000313" key="3">
    <source>
        <dbReference type="Proteomes" id="UP000027981"/>
    </source>
</evidence>
<dbReference type="Pfam" id="PF02616">
    <property type="entry name" value="SMC_ScpA"/>
    <property type="match status" value="2"/>
</dbReference>
<name>A0A075LTH6_9EURY</name>
<keyword evidence="1" id="KW-0175">Coiled coil</keyword>
<dbReference type="InterPro" id="IPR023093">
    <property type="entry name" value="ScpA-like_C"/>
</dbReference>
<keyword evidence="3" id="KW-1185">Reference proteome</keyword>